<evidence type="ECO:0000313" key="2">
    <source>
        <dbReference type="EMBL" id="GAA3618868.1"/>
    </source>
</evidence>
<dbReference type="Proteomes" id="UP001500630">
    <property type="component" value="Unassembled WGS sequence"/>
</dbReference>
<reference evidence="3" key="1">
    <citation type="journal article" date="2019" name="Int. J. Syst. Evol. Microbiol.">
        <title>The Global Catalogue of Microorganisms (GCM) 10K type strain sequencing project: providing services to taxonomists for standard genome sequencing and annotation.</title>
        <authorList>
            <consortium name="The Broad Institute Genomics Platform"/>
            <consortium name="The Broad Institute Genome Sequencing Center for Infectious Disease"/>
            <person name="Wu L."/>
            <person name="Ma J."/>
        </authorList>
    </citation>
    <scope>NUCLEOTIDE SEQUENCE [LARGE SCALE GENOMIC DNA]</scope>
    <source>
        <strain evidence="3">JCM 17326</strain>
    </source>
</reference>
<proteinExistence type="predicted"/>
<feature type="signal peptide" evidence="1">
    <location>
        <begin position="1"/>
        <end position="26"/>
    </location>
</feature>
<accession>A0ABP6ZU20</accession>
<sequence length="411" mass="43763">MLRKKMLAIGALVALGLLAVVSPVAAAAAPKAGASSAPLADQAVVRAPDCANAKNHIADLLQRADKSGSGMVNCVRSSSSAAGSTGTSSAAAAAGLCFGAEILKRLSSCTDYSGRLIIFTKPDGVVVGTIDYVVKTEVFLSGRADRWRHNFTITSTSSWGLVKGVTVAGTGVCVIECVPVGGTLVGGSAEPPASHSGIATFDSEIHGSDDVWTAGSAWTFTFTCPFCTPLQSNPTTVAASRHRCDSTIGNRPAGCAYEDVIPTHEISRQRFPQYARHIELAINHKLPDLLEKGSQELAERNGRIACPPDDGALYMRPPGMSCDEYPFRSTKQGAANQPYGRTFFIFNFQTGQLAIDCKVKWLARRGITDSGGYNVCMIPEDQNREGGNDLQVFYYDNRVIEGDEFRVKIVN</sequence>
<dbReference type="RefSeq" id="WP_345578295.1">
    <property type="nucleotide sequence ID" value="NZ_BAABDQ010000058.1"/>
</dbReference>
<comment type="caution">
    <text evidence="2">The sequence shown here is derived from an EMBL/GenBank/DDBJ whole genome shotgun (WGS) entry which is preliminary data.</text>
</comment>
<organism evidence="2 3">
    <name type="scientific">Nonomuraea rosea</name>
    <dbReference type="NCBI Taxonomy" id="638574"/>
    <lineage>
        <taxon>Bacteria</taxon>
        <taxon>Bacillati</taxon>
        <taxon>Actinomycetota</taxon>
        <taxon>Actinomycetes</taxon>
        <taxon>Streptosporangiales</taxon>
        <taxon>Streptosporangiaceae</taxon>
        <taxon>Nonomuraea</taxon>
    </lineage>
</organism>
<keyword evidence="1" id="KW-0732">Signal</keyword>
<evidence type="ECO:0000256" key="1">
    <source>
        <dbReference type="SAM" id="SignalP"/>
    </source>
</evidence>
<evidence type="ECO:0000313" key="3">
    <source>
        <dbReference type="Proteomes" id="UP001500630"/>
    </source>
</evidence>
<gene>
    <name evidence="2" type="ORF">GCM10022419_125490</name>
</gene>
<feature type="chain" id="PRO_5045124956" evidence="1">
    <location>
        <begin position="27"/>
        <end position="411"/>
    </location>
</feature>
<protein>
    <submittedName>
        <fullName evidence="2">Uncharacterized protein</fullName>
    </submittedName>
</protein>
<keyword evidence="3" id="KW-1185">Reference proteome</keyword>
<name>A0ABP6ZU20_9ACTN</name>
<dbReference type="EMBL" id="BAABDQ010000058">
    <property type="protein sequence ID" value="GAA3618868.1"/>
    <property type="molecule type" value="Genomic_DNA"/>
</dbReference>